<dbReference type="Proteomes" id="UP000050509">
    <property type="component" value="Unassembled WGS sequence"/>
</dbReference>
<protein>
    <submittedName>
        <fullName evidence="6">Multidrug ABC transporter ATP-binding protein</fullName>
    </submittedName>
</protein>
<dbReference type="Pfam" id="PF00005">
    <property type="entry name" value="ABC_tran"/>
    <property type="match status" value="1"/>
</dbReference>
<keyword evidence="4 6" id="KW-0067">ATP-binding</keyword>
<evidence type="ECO:0000313" key="7">
    <source>
        <dbReference type="Proteomes" id="UP000050509"/>
    </source>
</evidence>
<dbReference type="InterPro" id="IPR003593">
    <property type="entry name" value="AAA+_ATPase"/>
</dbReference>
<comment type="similarity">
    <text evidence="1">Belongs to the ABC transporter superfamily.</text>
</comment>
<evidence type="ECO:0000259" key="5">
    <source>
        <dbReference type="PROSITE" id="PS50893"/>
    </source>
</evidence>
<comment type="caution">
    <text evidence="6">The sequence shown here is derived from an EMBL/GenBank/DDBJ whole genome shotgun (WGS) entry which is preliminary data.</text>
</comment>
<evidence type="ECO:0000256" key="1">
    <source>
        <dbReference type="ARBA" id="ARBA00005417"/>
    </source>
</evidence>
<dbReference type="PANTHER" id="PTHR43335">
    <property type="entry name" value="ABC TRANSPORTER, ATP-BINDING PROTEIN"/>
    <property type="match status" value="1"/>
</dbReference>
<dbReference type="PANTHER" id="PTHR43335:SF3">
    <property type="entry name" value="ABC TRANSPORTER"/>
    <property type="match status" value="1"/>
</dbReference>
<organism evidence="6 7">
    <name type="scientific">Kouleothrix aurantiaca</name>
    <dbReference type="NCBI Taxonomy" id="186479"/>
    <lineage>
        <taxon>Bacteria</taxon>
        <taxon>Bacillati</taxon>
        <taxon>Chloroflexota</taxon>
        <taxon>Chloroflexia</taxon>
        <taxon>Chloroflexales</taxon>
        <taxon>Roseiflexineae</taxon>
        <taxon>Roseiflexaceae</taxon>
        <taxon>Kouleothrix</taxon>
    </lineage>
</organism>
<dbReference type="InterPro" id="IPR003439">
    <property type="entry name" value="ABC_transporter-like_ATP-bd"/>
</dbReference>
<keyword evidence="3" id="KW-0547">Nucleotide-binding</keyword>
<dbReference type="CDD" id="cd03230">
    <property type="entry name" value="ABC_DR_subfamily_A"/>
    <property type="match status" value="1"/>
</dbReference>
<dbReference type="SMART" id="SM00382">
    <property type="entry name" value="AAA"/>
    <property type="match status" value="1"/>
</dbReference>
<keyword evidence="7" id="KW-1185">Reference proteome</keyword>
<evidence type="ECO:0000256" key="3">
    <source>
        <dbReference type="ARBA" id="ARBA00022741"/>
    </source>
</evidence>
<gene>
    <name evidence="6" type="ORF">SE17_28010</name>
</gene>
<reference evidence="6 7" key="1">
    <citation type="submission" date="2015-09" db="EMBL/GenBank/DDBJ databases">
        <title>Draft genome sequence of Kouleothrix aurantiaca JCM 19913.</title>
        <authorList>
            <person name="Hemp J."/>
        </authorList>
    </citation>
    <scope>NUCLEOTIDE SEQUENCE [LARGE SCALE GENOMIC DNA]</scope>
    <source>
        <strain evidence="6 7">COM-B</strain>
    </source>
</reference>
<evidence type="ECO:0000256" key="4">
    <source>
        <dbReference type="ARBA" id="ARBA00022840"/>
    </source>
</evidence>
<sequence length="336" mass="36787">MTAIVQTRDLTRRYGATLALDHLTLEVPQGAIFGFIGPNGAGKTTTMRILTTLLTPSSGEAWVAGRSVLRDPLEVRKVVGFMPDFFGVYDNMKVWEYLDFFGRSYGVAPGRRSSMIGELLELVDLSHKRDDFVMGLSRGMKQRLSLARTMIHDPALLILDEPASGLDPRARIELRELLKELRALGKTVMISSHILTELAEMCTHIAIIERGKLLAAGDVQTILRSLQPHRTLEVRVLRGIGQAEALLRPRGDVLNLRREEIPAEAAPAEAVPAAAEQEAPPAEQPQTLLIDYTGDEAGMGELLAALIGGGVVVTRFAEQSSDLEDIFMQVTKGIVQ</sequence>
<dbReference type="EMBL" id="LJCR01001492">
    <property type="protein sequence ID" value="KPV50259.1"/>
    <property type="molecule type" value="Genomic_DNA"/>
</dbReference>
<dbReference type="Gene3D" id="3.40.50.300">
    <property type="entry name" value="P-loop containing nucleotide triphosphate hydrolases"/>
    <property type="match status" value="1"/>
</dbReference>
<keyword evidence="2" id="KW-0813">Transport</keyword>
<proteinExistence type="inferred from homology"/>
<evidence type="ECO:0000256" key="2">
    <source>
        <dbReference type="ARBA" id="ARBA00022448"/>
    </source>
</evidence>
<accession>A0A0P9CW80</accession>
<evidence type="ECO:0000313" key="6">
    <source>
        <dbReference type="EMBL" id="KPV50259.1"/>
    </source>
</evidence>
<dbReference type="GO" id="GO:0016887">
    <property type="term" value="F:ATP hydrolysis activity"/>
    <property type="evidence" value="ECO:0007669"/>
    <property type="project" value="InterPro"/>
</dbReference>
<dbReference type="PATRIC" id="fig|186479.3.peg.1980"/>
<dbReference type="SUPFAM" id="SSF52540">
    <property type="entry name" value="P-loop containing nucleoside triphosphate hydrolases"/>
    <property type="match status" value="1"/>
</dbReference>
<dbReference type="InterPro" id="IPR027417">
    <property type="entry name" value="P-loop_NTPase"/>
</dbReference>
<dbReference type="AlphaFoldDB" id="A0A0P9CW80"/>
<dbReference type="GO" id="GO:0005524">
    <property type="term" value="F:ATP binding"/>
    <property type="evidence" value="ECO:0007669"/>
    <property type="project" value="UniProtKB-KW"/>
</dbReference>
<feature type="domain" description="ABC transporter" evidence="5">
    <location>
        <begin position="5"/>
        <end position="235"/>
    </location>
</feature>
<name>A0A0P9CW80_9CHLR</name>
<dbReference type="PROSITE" id="PS50893">
    <property type="entry name" value="ABC_TRANSPORTER_2"/>
    <property type="match status" value="1"/>
</dbReference>